<evidence type="ECO:0000256" key="5">
    <source>
        <dbReference type="ARBA" id="ARBA00022771"/>
    </source>
</evidence>
<keyword evidence="5 7" id="KW-0863">Zinc-finger</keyword>
<sequence length="567" mass="62498">MPSLKEVEELDPTTEATASVTGAPTADQNDQKQLLPASAPPSNPADDATLEDDDKIEEVRREDESTVPPDEMAFTHPPHFSAGNPLHRDLRDLDQSLRCEICYELYNIPVSLVPCLHTFCSHCIRTHLRDTMIGMKRKADCPKCNQQVTIPGSSDYEKAILPNKDMETAVDIFKRLRGSLRANLVELDVLRQEKSIGLLAANAECQKPGPAYRKGEADNESQRASSRTTRSSKRVRKTVMTYAEYGNESNSENDDVTEIDEEEEVLNAPDIDDRKPAAKKIKVNPPPTRKSKTNYHGLKKKQLQQLCANEGLPTTGDESELKARHSEYIMLYNCECDSSHPRSVSELVKQVKANEKARRLAKARSNKNLSKGIKMLGSTIAEYNDGTIGKPTTGDLGLDAKMNENFKVLIANARRSTKGGAGAECSSNIMKTNTCSRAEEEGGGAKLTAMENLSNNRRTTLEGRSPDTLSDSDRTVEVDYSPGKSDADAVPTKNNLEPQKVRTAKKPRQLNLRQAIASSSSRIASYGKWACPACTFVNEKNVTARTLCELCETPRPPPVDLTDSLDC</sequence>
<dbReference type="SMART" id="SM00184">
    <property type="entry name" value="RING"/>
    <property type="match status" value="1"/>
</dbReference>
<keyword evidence="12" id="KW-1185">Reference proteome</keyword>
<evidence type="ECO:0000259" key="9">
    <source>
        <dbReference type="PROSITE" id="PS50089"/>
    </source>
</evidence>
<dbReference type="PANTHER" id="PTHR14134:SF2">
    <property type="entry name" value="E3 UBIQUITIN-PROTEIN LIGASE RAD18"/>
    <property type="match status" value="1"/>
</dbReference>
<dbReference type="GO" id="GO:0008270">
    <property type="term" value="F:zinc ion binding"/>
    <property type="evidence" value="ECO:0007669"/>
    <property type="project" value="UniProtKB-KW"/>
</dbReference>
<dbReference type="GO" id="GO:0097505">
    <property type="term" value="C:Rad6-Rad18 complex"/>
    <property type="evidence" value="ECO:0007669"/>
    <property type="project" value="TreeGrafter"/>
</dbReference>
<dbReference type="GO" id="GO:0003697">
    <property type="term" value="F:single-stranded DNA binding"/>
    <property type="evidence" value="ECO:0007669"/>
    <property type="project" value="InterPro"/>
</dbReference>
<dbReference type="GO" id="GO:0061630">
    <property type="term" value="F:ubiquitin protein ligase activity"/>
    <property type="evidence" value="ECO:0007669"/>
    <property type="project" value="UniProtKB-EC"/>
</dbReference>
<dbReference type="InterPro" id="IPR017907">
    <property type="entry name" value="Znf_RING_CS"/>
</dbReference>
<dbReference type="InterPro" id="IPR036443">
    <property type="entry name" value="Znf_RanBP2_sf"/>
</dbReference>
<dbReference type="PROSITE" id="PS00518">
    <property type="entry name" value="ZF_RING_1"/>
    <property type="match status" value="1"/>
</dbReference>
<dbReference type="SUPFAM" id="SSF90209">
    <property type="entry name" value="Ran binding protein zinc finger-like"/>
    <property type="match status" value="1"/>
</dbReference>
<feature type="region of interest" description="Disordered" evidence="8">
    <location>
        <begin position="440"/>
        <end position="475"/>
    </location>
</feature>
<evidence type="ECO:0000259" key="10">
    <source>
        <dbReference type="PROSITE" id="PS50800"/>
    </source>
</evidence>
<evidence type="ECO:0000313" key="12">
    <source>
        <dbReference type="Proteomes" id="UP000266841"/>
    </source>
</evidence>
<dbReference type="PROSITE" id="PS50089">
    <property type="entry name" value="ZF_RING_2"/>
    <property type="match status" value="1"/>
</dbReference>
<dbReference type="Gene3D" id="2.30.30.380">
    <property type="entry name" value="Zn-finger domain of Sec23/24"/>
    <property type="match status" value="1"/>
</dbReference>
<dbReference type="InterPro" id="IPR027370">
    <property type="entry name" value="Znf-RING_euk"/>
</dbReference>
<dbReference type="GO" id="GO:0006301">
    <property type="term" value="P:DNA damage tolerance"/>
    <property type="evidence" value="ECO:0007669"/>
    <property type="project" value="InterPro"/>
</dbReference>
<evidence type="ECO:0000256" key="4">
    <source>
        <dbReference type="ARBA" id="ARBA00022723"/>
    </source>
</evidence>
<dbReference type="InterPro" id="IPR001876">
    <property type="entry name" value="Znf_RanBP2"/>
</dbReference>
<dbReference type="Pfam" id="PF02037">
    <property type="entry name" value="SAP"/>
    <property type="match status" value="1"/>
</dbReference>
<comment type="caution">
    <text evidence="11">The sequence shown here is derived from an EMBL/GenBank/DDBJ whole genome shotgun (WGS) entry which is preliminary data.</text>
</comment>
<feature type="domain" description="RING-type" evidence="9">
    <location>
        <begin position="99"/>
        <end position="145"/>
    </location>
</feature>
<dbReference type="OrthoDB" id="9049620at2759"/>
<dbReference type="Proteomes" id="UP000266841">
    <property type="component" value="Unassembled WGS sequence"/>
</dbReference>
<dbReference type="GO" id="GO:0005634">
    <property type="term" value="C:nucleus"/>
    <property type="evidence" value="ECO:0007669"/>
    <property type="project" value="TreeGrafter"/>
</dbReference>
<accession>K0RTD8</accession>
<dbReference type="PROSITE" id="PS50800">
    <property type="entry name" value="SAP"/>
    <property type="match status" value="1"/>
</dbReference>
<protein>
    <recommendedName>
        <fullName evidence="3">RanBP-type and C3HC4-type zinc finger-containing protein 1</fullName>
        <ecNumber evidence="2">2.3.2.31</ecNumber>
    </recommendedName>
</protein>
<dbReference type="PANTHER" id="PTHR14134">
    <property type="entry name" value="E3 UBIQUITIN-PROTEIN LIGASE RAD18"/>
    <property type="match status" value="1"/>
</dbReference>
<dbReference type="SMART" id="SM00547">
    <property type="entry name" value="ZnF_RBZ"/>
    <property type="match status" value="1"/>
</dbReference>
<dbReference type="EMBL" id="AGNL01032026">
    <property type="protein sequence ID" value="EJK56250.1"/>
    <property type="molecule type" value="Genomic_DNA"/>
</dbReference>
<keyword evidence="4" id="KW-0479">Metal-binding</keyword>
<evidence type="ECO:0000256" key="8">
    <source>
        <dbReference type="SAM" id="MobiDB-lite"/>
    </source>
</evidence>
<dbReference type="Gene3D" id="3.30.40.10">
    <property type="entry name" value="Zinc/RING finger domain, C3HC4 (zinc finger)"/>
    <property type="match status" value="1"/>
</dbReference>
<dbReference type="OMA" id="MTSHAPP"/>
<evidence type="ECO:0000313" key="11">
    <source>
        <dbReference type="EMBL" id="EJK56250.1"/>
    </source>
</evidence>
<comment type="catalytic activity">
    <reaction evidence="1">
        <text>[E2 ubiquitin-conjugating enzyme]-S-ubiquitinyl-L-cysteine + [acceptor protein]-L-lysine = [E2 ubiquitin-conjugating enzyme]-L-cysteine + [acceptor protein]-N(6)-ubiquitinyl-L-lysine.</text>
        <dbReference type="EC" id="2.3.2.31"/>
    </reaction>
</comment>
<reference evidence="11 12" key="1">
    <citation type="journal article" date="2012" name="Genome Biol.">
        <title>Genome and low-iron response of an oceanic diatom adapted to chronic iron limitation.</title>
        <authorList>
            <person name="Lommer M."/>
            <person name="Specht M."/>
            <person name="Roy A.S."/>
            <person name="Kraemer L."/>
            <person name="Andreson R."/>
            <person name="Gutowska M.A."/>
            <person name="Wolf J."/>
            <person name="Bergner S.V."/>
            <person name="Schilhabel M.B."/>
            <person name="Klostermeier U.C."/>
            <person name="Beiko R.G."/>
            <person name="Rosenstiel P."/>
            <person name="Hippler M."/>
            <person name="Laroche J."/>
        </authorList>
    </citation>
    <scope>NUCLEOTIDE SEQUENCE [LARGE SCALE GENOMIC DNA]</scope>
    <source>
        <strain evidence="11 12">CCMP1005</strain>
    </source>
</reference>
<dbReference type="InterPro" id="IPR001841">
    <property type="entry name" value="Znf_RING"/>
</dbReference>
<feature type="compositionally biased region" description="Basic and acidic residues" evidence="8">
    <location>
        <begin position="459"/>
        <end position="475"/>
    </location>
</feature>
<feature type="region of interest" description="Disordered" evidence="8">
    <location>
        <begin position="207"/>
        <end position="234"/>
    </location>
</feature>
<dbReference type="EC" id="2.3.2.31" evidence="2"/>
<dbReference type="InterPro" id="IPR003034">
    <property type="entry name" value="SAP_dom"/>
</dbReference>
<dbReference type="InterPro" id="IPR013083">
    <property type="entry name" value="Znf_RING/FYVE/PHD"/>
</dbReference>
<dbReference type="Pfam" id="PF13445">
    <property type="entry name" value="zf-RING_UBOX"/>
    <property type="match status" value="1"/>
</dbReference>
<dbReference type="GO" id="GO:0006513">
    <property type="term" value="P:protein monoubiquitination"/>
    <property type="evidence" value="ECO:0007669"/>
    <property type="project" value="InterPro"/>
</dbReference>
<dbReference type="AlphaFoldDB" id="K0RTD8"/>
<evidence type="ECO:0000256" key="7">
    <source>
        <dbReference type="PROSITE-ProRule" id="PRU00175"/>
    </source>
</evidence>
<evidence type="ECO:0000256" key="1">
    <source>
        <dbReference type="ARBA" id="ARBA00001798"/>
    </source>
</evidence>
<keyword evidence="6" id="KW-0862">Zinc</keyword>
<evidence type="ECO:0000256" key="6">
    <source>
        <dbReference type="ARBA" id="ARBA00022833"/>
    </source>
</evidence>
<organism evidence="11 12">
    <name type="scientific">Thalassiosira oceanica</name>
    <name type="common">Marine diatom</name>
    <dbReference type="NCBI Taxonomy" id="159749"/>
    <lineage>
        <taxon>Eukaryota</taxon>
        <taxon>Sar</taxon>
        <taxon>Stramenopiles</taxon>
        <taxon>Ochrophyta</taxon>
        <taxon>Bacillariophyta</taxon>
        <taxon>Coscinodiscophyceae</taxon>
        <taxon>Thalassiosirophycidae</taxon>
        <taxon>Thalassiosirales</taxon>
        <taxon>Thalassiosiraceae</taxon>
        <taxon>Thalassiosira</taxon>
    </lineage>
</organism>
<name>K0RTD8_THAOC</name>
<feature type="region of interest" description="Disordered" evidence="8">
    <location>
        <begin position="1"/>
        <end position="87"/>
    </location>
</feature>
<evidence type="ECO:0000256" key="2">
    <source>
        <dbReference type="ARBA" id="ARBA00012251"/>
    </source>
</evidence>
<dbReference type="SUPFAM" id="SSF57850">
    <property type="entry name" value="RING/U-box"/>
    <property type="match status" value="1"/>
</dbReference>
<proteinExistence type="predicted"/>
<feature type="domain" description="SAP" evidence="10">
    <location>
        <begin position="295"/>
        <end position="329"/>
    </location>
</feature>
<gene>
    <name evidence="11" type="ORF">THAOC_23903</name>
</gene>
<dbReference type="InterPro" id="IPR039577">
    <property type="entry name" value="Rad18"/>
</dbReference>
<feature type="compositionally biased region" description="Polar residues" evidence="8">
    <location>
        <begin position="14"/>
        <end position="32"/>
    </location>
</feature>
<evidence type="ECO:0000256" key="3">
    <source>
        <dbReference type="ARBA" id="ARBA00017887"/>
    </source>
</evidence>
<dbReference type="eggNOG" id="KOG0287">
    <property type="taxonomic scope" value="Eukaryota"/>
</dbReference>